<dbReference type="EMBL" id="CP158375">
    <property type="protein sequence ID" value="XDO98044.1"/>
    <property type="molecule type" value="Genomic_DNA"/>
</dbReference>
<organism evidence="2">
    <name type="scientific">Caulobacter sp. 73W</name>
    <dbReference type="NCBI Taxonomy" id="3161137"/>
    <lineage>
        <taxon>Bacteria</taxon>
        <taxon>Pseudomonadati</taxon>
        <taxon>Pseudomonadota</taxon>
        <taxon>Alphaproteobacteria</taxon>
        <taxon>Caulobacterales</taxon>
        <taxon>Caulobacteraceae</taxon>
        <taxon>Caulobacter</taxon>
    </lineage>
</organism>
<feature type="transmembrane region" description="Helical" evidence="1">
    <location>
        <begin position="54"/>
        <end position="73"/>
    </location>
</feature>
<proteinExistence type="predicted"/>
<sequence>MFALVLSVLWIVLQILACLAAAHRGGATERAAAFGSLAAWGASTLVARPDLSAPQYGTALIDAAMLALLAWLAFRTQQRWLITAAGAQLVSLMIHLRFALDPSAVMPATYLSALQVTYWVTLVSIAIGVFSRWAGKPSLAVEQRVLPKDL</sequence>
<dbReference type="AlphaFoldDB" id="A0AB39KXP9"/>
<evidence type="ECO:0000256" key="1">
    <source>
        <dbReference type="SAM" id="Phobius"/>
    </source>
</evidence>
<dbReference type="RefSeq" id="WP_369061657.1">
    <property type="nucleotide sequence ID" value="NZ_CP158375.1"/>
</dbReference>
<accession>A0AB39KXP9</accession>
<name>A0AB39KXP9_9CAUL</name>
<keyword evidence="1" id="KW-1133">Transmembrane helix</keyword>
<gene>
    <name evidence="2" type="ORF">ABOZ73_06400</name>
</gene>
<feature type="transmembrane region" description="Helical" evidence="1">
    <location>
        <begin position="110"/>
        <end position="130"/>
    </location>
</feature>
<keyword evidence="1" id="KW-0812">Transmembrane</keyword>
<keyword evidence="1" id="KW-0472">Membrane</keyword>
<protein>
    <submittedName>
        <fullName evidence="2">Uncharacterized protein</fullName>
    </submittedName>
</protein>
<evidence type="ECO:0000313" key="2">
    <source>
        <dbReference type="EMBL" id="XDO98044.1"/>
    </source>
</evidence>
<reference evidence="2" key="1">
    <citation type="submission" date="2024-06" db="EMBL/GenBank/DDBJ databases">
        <title>Caulobacter inopinatus, sp. nov.</title>
        <authorList>
            <person name="Donachie S.P."/>
        </authorList>
    </citation>
    <scope>NUCLEOTIDE SEQUENCE</scope>
    <source>
        <strain evidence="2">73W</strain>
    </source>
</reference>
<feature type="transmembrane region" description="Helical" evidence="1">
    <location>
        <begin position="80"/>
        <end position="98"/>
    </location>
</feature>